<protein>
    <submittedName>
        <fullName evidence="1">Putative exosome subunit</fullName>
    </submittedName>
</protein>
<dbReference type="PANTHER" id="PTHR38816">
    <property type="entry name" value="EXOSOME SUBUNIT, DUF54 FAMILY-RELATED"/>
    <property type="match status" value="1"/>
</dbReference>
<reference evidence="1" key="1">
    <citation type="journal article" date="2014" name="Genome Biol. Evol.">
        <title>Pangenome evidence for extensive interdomain horizontal transfer affecting lineage core and shell genes in uncultured planktonic thaumarchaeota and euryarchaeota.</title>
        <authorList>
            <person name="Deschamps P."/>
            <person name="Zivanovic Y."/>
            <person name="Moreira D."/>
            <person name="Rodriguez-Valera F."/>
            <person name="Lopez-Garcia P."/>
        </authorList>
    </citation>
    <scope>NUCLEOTIDE SEQUENCE</scope>
</reference>
<dbReference type="PANTHER" id="PTHR38816:SF1">
    <property type="entry name" value="EXOSOME SUBUNIT"/>
    <property type="match status" value="1"/>
</dbReference>
<evidence type="ECO:0000313" key="1">
    <source>
        <dbReference type="EMBL" id="AIF17063.1"/>
    </source>
</evidence>
<accession>A0A075HT52</accession>
<proteinExistence type="predicted"/>
<dbReference type="Gene3D" id="3.30.1440.10">
    <property type="match status" value="1"/>
</dbReference>
<organism evidence="1">
    <name type="scientific">uncultured marine thaumarchaeote KM3_76_A03</name>
    <dbReference type="NCBI Taxonomy" id="1456281"/>
    <lineage>
        <taxon>Archaea</taxon>
        <taxon>Nitrososphaerota</taxon>
        <taxon>environmental samples</taxon>
    </lineage>
</organism>
<dbReference type="EMBL" id="KF901071">
    <property type="protein sequence ID" value="AIF17063.1"/>
    <property type="molecule type" value="Genomic_DNA"/>
</dbReference>
<name>A0A075HT52_9ARCH</name>
<dbReference type="Pfam" id="PF01877">
    <property type="entry name" value="RNA_binding"/>
    <property type="match status" value="1"/>
</dbReference>
<sequence>MTRKIDVKIDMILHATEDYLKIADVLYDMFAIKKTEISKRDISGHFGNTISMLHVDIKKNRAEEFVKKLISQISKVEMANILDGLQERINNSTLYLRFSKQNFVKKTLTPEEKDPVRIIIYTPVYVKNEILSTYKKLLAN</sequence>
<dbReference type="AlphaFoldDB" id="A0A075HT52"/>
<dbReference type="SUPFAM" id="SSF55282">
    <property type="entry name" value="RL5-like"/>
    <property type="match status" value="1"/>
</dbReference>
<dbReference type="InterPro" id="IPR002739">
    <property type="entry name" value="PAB1135-like"/>
</dbReference>
<dbReference type="InterPro" id="IPR022803">
    <property type="entry name" value="Ribosomal_uL5_dom_sf"/>
</dbReference>